<sequence length="153" mass="17480">MIKISEKAVLTDEGTLEEVVDCLKENISVKTQSDCQQNHLFNILVGAASRGDTIENTAASLKNSWSGRNVRYHLKKITNFLELEKEVNQALISKLPRRIKKRKHKLAIDLNLIPYYGQPKEKESDYIYRSQAKNGTCSFFAYATIYIIAKNKL</sequence>
<evidence type="ECO:0000313" key="1">
    <source>
        <dbReference type="EMBL" id="VEP17538.1"/>
    </source>
</evidence>
<keyword evidence="2" id="KW-1185">Reference proteome</keyword>
<protein>
    <submittedName>
        <fullName evidence="1">Transposase</fullName>
    </submittedName>
</protein>
<accession>A0A563W1G8</accession>
<proteinExistence type="predicted"/>
<name>A0A563W1G8_9CYAN</name>
<evidence type="ECO:0000313" key="2">
    <source>
        <dbReference type="Proteomes" id="UP000320055"/>
    </source>
</evidence>
<gene>
    <name evidence="1" type="ORF">H1P_6260001</name>
</gene>
<dbReference type="AlphaFoldDB" id="A0A563W1G8"/>
<dbReference type="Proteomes" id="UP000320055">
    <property type="component" value="Unassembled WGS sequence"/>
</dbReference>
<dbReference type="OrthoDB" id="503272at2"/>
<reference evidence="1 2" key="1">
    <citation type="submission" date="2019-01" db="EMBL/GenBank/DDBJ databases">
        <authorList>
            <person name="Brito A."/>
        </authorList>
    </citation>
    <scope>NUCLEOTIDE SEQUENCE [LARGE SCALE GENOMIC DNA]</scope>
    <source>
        <strain evidence="1">1</strain>
    </source>
</reference>
<dbReference type="EMBL" id="CAACVJ010000586">
    <property type="protein sequence ID" value="VEP17538.1"/>
    <property type="molecule type" value="Genomic_DNA"/>
</dbReference>
<organism evidence="1 2">
    <name type="scientific">Hyella patelloides LEGE 07179</name>
    <dbReference type="NCBI Taxonomy" id="945734"/>
    <lineage>
        <taxon>Bacteria</taxon>
        <taxon>Bacillati</taxon>
        <taxon>Cyanobacteriota</taxon>
        <taxon>Cyanophyceae</taxon>
        <taxon>Pleurocapsales</taxon>
        <taxon>Hyellaceae</taxon>
        <taxon>Hyella</taxon>
    </lineage>
</organism>